<accession>A0A0G3G5C0</accession>
<dbReference type="KEGG" id="tvr:TVD_07700"/>
<evidence type="ECO:0000313" key="3">
    <source>
        <dbReference type="Proteomes" id="UP000064201"/>
    </source>
</evidence>
<protein>
    <submittedName>
        <fullName evidence="2">Uncharacterized protein</fullName>
    </submittedName>
</protein>
<reference evidence="2 3" key="1">
    <citation type="submission" date="2015-04" db="EMBL/GenBank/DDBJ databases">
        <title>Complete Sequence for the Genome of the Thioalkalivibrio versutus D301.</title>
        <authorList>
            <person name="Mu T."/>
            <person name="Zhou J."/>
            <person name="Xu X."/>
        </authorList>
    </citation>
    <scope>NUCLEOTIDE SEQUENCE [LARGE SCALE GENOMIC DNA]</scope>
    <source>
        <strain evidence="2 3">D301</strain>
    </source>
</reference>
<feature type="compositionally biased region" description="Polar residues" evidence="1">
    <location>
        <begin position="51"/>
        <end position="61"/>
    </location>
</feature>
<evidence type="ECO:0000313" key="2">
    <source>
        <dbReference type="EMBL" id="AKJ96460.1"/>
    </source>
</evidence>
<feature type="region of interest" description="Disordered" evidence="1">
    <location>
        <begin position="1"/>
        <end position="25"/>
    </location>
</feature>
<keyword evidence="3" id="KW-1185">Reference proteome</keyword>
<evidence type="ECO:0000256" key="1">
    <source>
        <dbReference type="SAM" id="MobiDB-lite"/>
    </source>
</evidence>
<dbReference type="Proteomes" id="UP000064201">
    <property type="component" value="Chromosome"/>
</dbReference>
<dbReference type="AlphaFoldDB" id="A0A0G3G5C0"/>
<sequence length="61" mass="6447">MTANELGNAPGDALDRTGSCADGGDGPVFSRSALARIWSGQERLRQKMRSRTSTSAAHRNG</sequence>
<feature type="region of interest" description="Disordered" evidence="1">
    <location>
        <begin position="42"/>
        <end position="61"/>
    </location>
</feature>
<organism evidence="2 3">
    <name type="scientific">Thioalkalivibrio versutus</name>
    <dbReference type="NCBI Taxonomy" id="106634"/>
    <lineage>
        <taxon>Bacteria</taxon>
        <taxon>Pseudomonadati</taxon>
        <taxon>Pseudomonadota</taxon>
        <taxon>Gammaproteobacteria</taxon>
        <taxon>Chromatiales</taxon>
        <taxon>Ectothiorhodospiraceae</taxon>
        <taxon>Thioalkalivibrio</taxon>
    </lineage>
</organism>
<name>A0A0G3G5C0_9GAMM</name>
<dbReference type="EMBL" id="CP011367">
    <property type="protein sequence ID" value="AKJ96460.1"/>
    <property type="molecule type" value="Genomic_DNA"/>
</dbReference>
<proteinExistence type="predicted"/>
<gene>
    <name evidence="2" type="ORF">TVD_07700</name>
</gene>
<dbReference type="PATRIC" id="fig|106634.4.peg.1570"/>